<feature type="compositionally biased region" description="Low complexity" evidence="2">
    <location>
        <begin position="261"/>
        <end position="286"/>
    </location>
</feature>
<reference evidence="3" key="1">
    <citation type="submission" date="2022-07" db="EMBL/GenBank/DDBJ databases">
        <title>Fungi with potential for degradation of polypropylene.</title>
        <authorList>
            <person name="Gostincar C."/>
        </authorList>
    </citation>
    <scope>NUCLEOTIDE SEQUENCE</scope>
    <source>
        <strain evidence="3">EXF-13308</strain>
    </source>
</reference>
<evidence type="ECO:0000313" key="4">
    <source>
        <dbReference type="Proteomes" id="UP001174694"/>
    </source>
</evidence>
<proteinExistence type="predicted"/>
<keyword evidence="4" id="KW-1185">Reference proteome</keyword>
<protein>
    <submittedName>
        <fullName evidence="3">Uncharacterized protein</fullName>
    </submittedName>
</protein>
<feature type="region of interest" description="Disordered" evidence="2">
    <location>
        <begin position="244"/>
        <end position="286"/>
    </location>
</feature>
<comment type="caution">
    <text evidence="3">The sequence shown here is derived from an EMBL/GenBank/DDBJ whole genome shotgun (WGS) entry which is preliminary data.</text>
</comment>
<dbReference type="SUPFAM" id="SSF53732">
    <property type="entry name" value="Aconitase iron-sulfur domain"/>
    <property type="match status" value="1"/>
</dbReference>
<dbReference type="Proteomes" id="UP001174694">
    <property type="component" value="Unassembled WGS sequence"/>
</dbReference>
<dbReference type="InterPro" id="IPR015931">
    <property type="entry name" value="Acnase/IPM_dHydase_lsu_aba_1/3"/>
</dbReference>
<evidence type="ECO:0000313" key="3">
    <source>
        <dbReference type="EMBL" id="KAJ9148316.1"/>
    </source>
</evidence>
<evidence type="ECO:0000256" key="2">
    <source>
        <dbReference type="SAM" id="MobiDB-lite"/>
    </source>
</evidence>
<evidence type="ECO:0000256" key="1">
    <source>
        <dbReference type="ARBA" id="ARBA00023004"/>
    </source>
</evidence>
<dbReference type="PANTHER" id="PTHR43822">
    <property type="entry name" value="HOMOACONITASE, MITOCHONDRIAL-RELATED"/>
    <property type="match status" value="1"/>
</dbReference>
<dbReference type="InterPro" id="IPR050067">
    <property type="entry name" value="IPM_dehydratase_rel_enz"/>
</dbReference>
<keyword evidence="1" id="KW-0408">Iron</keyword>
<organism evidence="3 4">
    <name type="scientific">Pleurostoma richardsiae</name>
    <dbReference type="NCBI Taxonomy" id="41990"/>
    <lineage>
        <taxon>Eukaryota</taxon>
        <taxon>Fungi</taxon>
        <taxon>Dikarya</taxon>
        <taxon>Ascomycota</taxon>
        <taxon>Pezizomycotina</taxon>
        <taxon>Sordariomycetes</taxon>
        <taxon>Sordariomycetidae</taxon>
        <taxon>Calosphaeriales</taxon>
        <taxon>Pleurostomataceae</taxon>
        <taxon>Pleurostoma</taxon>
    </lineage>
</organism>
<accession>A0AA38REG1</accession>
<dbReference type="PANTHER" id="PTHR43822:SF2">
    <property type="entry name" value="HOMOACONITASE, MITOCHONDRIAL"/>
    <property type="match status" value="1"/>
</dbReference>
<dbReference type="AlphaFoldDB" id="A0AA38REG1"/>
<dbReference type="InterPro" id="IPR036008">
    <property type="entry name" value="Aconitase_4Fe-4S_dom"/>
</dbReference>
<gene>
    <name evidence="3" type="ORF">NKR23_g5093</name>
</gene>
<dbReference type="EMBL" id="JANBVO010000013">
    <property type="protein sequence ID" value="KAJ9148316.1"/>
    <property type="molecule type" value="Genomic_DNA"/>
</dbReference>
<name>A0AA38REG1_9PEZI</name>
<sequence length="286" mass="31247">MTLLLECLPVSVRGAFFSSILSFLKTTLGTPQTLTEKIVRRYCRARPGKKVKVGDYATLAPYRCMTYGNSWPVALKFMSISVYKLYDDQQIAMSLKDDIQNNLCATDVGRGGVIPTVAPKVKFYIAAASPLEQQSAEETSDWQVLDAGAQPLPSGCIPCIGLEEPGEAGISAREGDFKGRMGTDKPEDIVKVINGEGNGDAEQDETIHIEETLRIIIAQAESMISGAEKKRYLARRRLLQRPKKTSPRFCLASPKGSKARSSSTTQITSTLTASTRASSRTRTTSR</sequence>
<dbReference type="Gene3D" id="3.30.499.10">
    <property type="entry name" value="Aconitase, domain 3"/>
    <property type="match status" value="1"/>
</dbReference>